<organism evidence="1 2">
    <name type="scientific">Bacteroides uniformis (strain ATCC 8492 / DSM 6597 / CCUG 4942 / CIP 103695 / JCM 5828 / KCTC 5204 / NCTC 13054 / VPI 0061)</name>
    <dbReference type="NCBI Taxonomy" id="411479"/>
    <lineage>
        <taxon>Bacteria</taxon>
        <taxon>Pseudomonadati</taxon>
        <taxon>Bacteroidota</taxon>
        <taxon>Bacteroidia</taxon>
        <taxon>Bacteroidales</taxon>
        <taxon>Bacteroidaceae</taxon>
        <taxon>Bacteroides</taxon>
    </lineage>
</organism>
<protein>
    <submittedName>
        <fullName evidence="1">Uncharacterized protein</fullName>
    </submittedName>
</protein>
<keyword evidence="2" id="KW-1185">Reference proteome</keyword>
<dbReference type="EMBL" id="AAYH02000047">
    <property type="protein sequence ID" value="EDO52812.1"/>
    <property type="molecule type" value="Genomic_DNA"/>
</dbReference>
<reference evidence="1" key="2">
    <citation type="submission" date="2013-11" db="EMBL/GenBank/DDBJ databases">
        <title>Draft genome sequence of Bacteroides uniformis (ATCC 8492).</title>
        <authorList>
            <person name="Sudarsanam P."/>
            <person name="Ley R."/>
            <person name="Guruge J."/>
            <person name="Turnbaugh P.J."/>
            <person name="Mahowald M."/>
            <person name="Liep D."/>
            <person name="Gordon J."/>
        </authorList>
    </citation>
    <scope>NUCLEOTIDE SEQUENCE</scope>
    <source>
        <strain evidence="1">ATCC 8492</strain>
    </source>
</reference>
<sequence length="35" mass="3959">MHLLFYDLLFGLRSGMKDNKSTHTSAICRVSNSKS</sequence>
<evidence type="ECO:0000313" key="1">
    <source>
        <dbReference type="EMBL" id="EDO52812.1"/>
    </source>
</evidence>
<dbReference type="AlphaFoldDB" id="A0ABC9N7U1"/>
<reference evidence="1" key="1">
    <citation type="submission" date="2007-06" db="EMBL/GenBank/DDBJ databases">
        <authorList>
            <person name="Fulton L."/>
            <person name="Clifton S."/>
            <person name="Fulton B."/>
            <person name="Xu J."/>
            <person name="Minx P."/>
            <person name="Pepin K.H."/>
            <person name="Johnson M."/>
            <person name="Thiruvilangam P."/>
            <person name="Bhonagiri V."/>
            <person name="Nash W.E."/>
            <person name="Mardis E.R."/>
            <person name="Wilson R.K."/>
        </authorList>
    </citation>
    <scope>NUCLEOTIDE SEQUENCE [LARGE SCALE GENOMIC DNA]</scope>
    <source>
        <strain evidence="1">ATCC 8492</strain>
    </source>
</reference>
<proteinExistence type="predicted"/>
<gene>
    <name evidence="1" type="ORF">BACUNI_03607</name>
</gene>
<name>A0ABC9N7U1_BACUC</name>
<evidence type="ECO:0000313" key="2">
    <source>
        <dbReference type="Proteomes" id="UP000004110"/>
    </source>
</evidence>
<comment type="caution">
    <text evidence="1">The sequence shown here is derived from an EMBL/GenBank/DDBJ whole genome shotgun (WGS) entry which is preliminary data.</text>
</comment>
<accession>A0ABC9N7U1</accession>
<dbReference type="Proteomes" id="UP000004110">
    <property type="component" value="Unassembled WGS sequence"/>
</dbReference>